<sequence>MAEQTSQGAELFNMVKKKRIAIPKIRIPGGGKFKYLVIAAAIVVFAYNLLFVYIEPNEFGIKVVRLGMNRGVQKEVHTAGLNLVVPGMQQMYRLPRDVQVLELTDYPRTAADLARKDRVAHIQTSDGFFVDVDVSILYRIEDPYLVFTKIGPGSLFEDNGIIPKAEPALKETLGKLTTEDFYNSFMRVKKAQEARDLLNTELNPKGIRVEQVLVRYFRYSTEIQKNIEEKKLQDQLVFTNRAAARAATEEAELKKIVQEGRVVVDVEMEQGRAYVTRKIAEKDLYVRTKKAEADLLVRLAEAEKVRLKNDALKGMGSERMVGLKMADVYKGLDLIVLPSDGGAGVNPLDLDNALRLFDVRKGGAR</sequence>
<dbReference type="GO" id="GO:0005886">
    <property type="term" value="C:plasma membrane"/>
    <property type="evidence" value="ECO:0007669"/>
    <property type="project" value="InterPro"/>
</dbReference>
<keyword evidence="3" id="KW-1133">Transmembrane helix</keyword>
<dbReference type="PANTHER" id="PTHR10264:SF19">
    <property type="entry name" value="AT06885P-RELATED"/>
    <property type="match status" value="1"/>
</dbReference>
<evidence type="ECO:0000259" key="4">
    <source>
        <dbReference type="SMART" id="SM00244"/>
    </source>
</evidence>
<dbReference type="Gene3D" id="3.30.479.30">
    <property type="entry name" value="Band 7 domain"/>
    <property type="match status" value="1"/>
</dbReference>
<accession>A0A5K7YHB3</accession>
<organism evidence="5 6">
    <name type="scientific">Desulfosarcina alkanivorans</name>
    <dbReference type="NCBI Taxonomy" id="571177"/>
    <lineage>
        <taxon>Bacteria</taxon>
        <taxon>Pseudomonadati</taxon>
        <taxon>Thermodesulfobacteriota</taxon>
        <taxon>Desulfobacteria</taxon>
        <taxon>Desulfobacterales</taxon>
        <taxon>Desulfosarcinaceae</taxon>
        <taxon>Desulfosarcina</taxon>
    </lineage>
</organism>
<dbReference type="SMART" id="SM00244">
    <property type="entry name" value="PHB"/>
    <property type="match status" value="1"/>
</dbReference>
<evidence type="ECO:0000256" key="1">
    <source>
        <dbReference type="ARBA" id="ARBA00004167"/>
    </source>
</evidence>
<evidence type="ECO:0000256" key="3">
    <source>
        <dbReference type="SAM" id="Phobius"/>
    </source>
</evidence>
<comment type="similarity">
    <text evidence="2">Belongs to the band 7/mec-2 family.</text>
</comment>
<evidence type="ECO:0000313" key="6">
    <source>
        <dbReference type="Proteomes" id="UP000427906"/>
    </source>
</evidence>
<dbReference type="OrthoDB" id="5490631at2"/>
<dbReference type="AlphaFoldDB" id="A0A5K7YHB3"/>
<evidence type="ECO:0000256" key="2">
    <source>
        <dbReference type="ARBA" id="ARBA00008164"/>
    </source>
</evidence>
<dbReference type="EMBL" id="AP021874">
    <property type="protein sequence ID" value="BBO67785.1"/>
    <property type="molecule type" value="Genomic_DNA"/>
</dbReference>
<protein>
    <recommendedName>
        <fullName evidence="4">Band 7 domain-containing protein</fullName>
    </recommendedName>
</protein>
<proteinExistence type="inferred from homology"/>
<keyword evidence="3" id="KW-0812">Transmembrane</keyword>
<dbReference type="Pfam" id="PF01145">
    <property type="entry name" value="Band_7"/>
    <property type="match status" value="1"/>
</dbReference>
<gene>
    <name evidence="5" type="ORF">DSCA_17150</name>
</gene>
<keyword evidence="3" id="KW-0472">Membrane</keyword>
<dbReference type="KEGG" id="dalk:DSCA_17150"/>
<name>A0A5K7YHB3_9BACT</name>
<evidence type="ECO:0000313" key="5">
    <source>
        <dbReference type="EMBL" id="BBO67785.1"/>
    </source>
</evidence>
<dbReference type="SUPFAM" id="SSF117892">
    <property type="entry name" value="Band 7/SPFH domain"/>
    <property type="match status" value="1"/>
</dbReference>
<dbReference type="Proteomes" id="UP000427906">
    <property type="component" value="Chromosome"/>
</dbReference>
<feature type="domain" description="Band 7" evidence="4">
    <location>
        <begin position="49"/>
        <end position="231"/>
    </location>
</feature>
<feature type="transmembrane region" description="Helical" evidence="3">
    <location>
        <begin position="33"/>
        <end position="54"/>
    </location>
</feature>
<dbReference type="InterPro" id="IPR043202">
    <property type="entry name" value="Band-7_stomatin-like"/>
</dbReference>
<dbReference type="RefSeq" id="WP_155316009.1">
    <property type="nucleotide sequence ID" value="NZ_AP021874.1"/>
</dbReference>
<dbReference type="InterPro" id="IPR001107">
    <property type="entry name" value="Band_7"/>
</dbReference>
<reference evidence="5 6" key="1">
    <citation type="submission" date="2019-11" db="EMBL/GenBank/DDBJ databases">
        <title>Comparative genomics of hydrocarbon-degrading Desulfosarcina strains.</title>
        <authorList>
            <person name="Watanabe M."/>
            <person name="Kojima H."/>
            <person name="Fukui M."/>
        </authorList>
    </citation>
    <scope>NUCLEOTIDE SEQUENCE [LARGE SCALE GENOMIC DNA]</scope>
    <source>
        <strain evidence="5 6">PL12</strain>
    </source>
</reference>
<dbReference type="InterPro" id="IPR036013">
    <property type="entry name" value="Band_7/SPFH_dom_sf"/>
</dbReference>
<keyword evidence="6" id="KW-1185">Reference proteome</keyword>
<dbReference type="PANTHER" id="PTHR10264">
    <property type="entry name" value="BAND 7 PROTEIN-RELATED"/>
    <property type="match status" value="1"/>
</dbReference>
<comment type="subcellular location">
    <subcellularLocation>
        <location evidence="1">Membrane</location>
        <topology evidence="1">Single-pass membrane protein</topology>
    </subcellularLocation>
</comment>